<evidence type="ECO:0000313" key="11">
    <source>
        <dbReference type="Proteomes" id="UP000232323"/>
    </source>
</evidence>
<dbReference type="FunFam" id="3.40.50.720:FF:000182">
    <property type="entry name" value="NAD-dependent malic enzyme"/>
    <property type="match status" value="1"/>
</dbReference>
<feature type="binding site" evidence="7">
    <location>
        <position position="304"/>
    </location>
    <ligand>
        <name>a divalent metal cation</name>
        <dbReference type="ChEBI" id="CHEBI:60240"/>
    </ligand>
</feature>
<dbReference type="Pfam" id="PF00390">
    <property type="entry name" value="malic"/>
    <property type="match status" value="1"/>
</dbReference>
<dbReference type="GO" id="GO:0004471">
    <property type="term" value="F:malate dehydrogenase (decarboxylating) (NAD+) activity"/>
    <property type="evidence" value="ECO:0007669"/>
    <property type="project" value="TreeGrafter"/>
</dbReference>
<feature type="domain" description="Malic enzyme NAD-binding" evidence="8">
    <location>
        <begin position="329"/>
        <end position="588"/>
    </location>
</feature>
<comment type="cofactor">
    <cofactor evidence="7">
        <name>Mg(2+)</name>
        <dbReference type="ChEBI" id="CHEBI:18420"/>
    </cofactor>
    <cofactor evidence="7">
        <name>Mn(2+)</name>
        <dbReference type="ChEBI" id="CHEBI:29035"/>
    </cofactor>
    <text evidence="7">Divalent metal cations. Prefers magnesium or manganese.</text>
</comment>
<organism evidence="10 11">
    <name type="scientific">Chlamydomonas eustigma</name>
    <dbReference type="NCBI Taxonomy" id="1157962"/>
    <lineage>
        <taxon>Eukaryota</taxon>
        <taxon>Viridiplantae</taxon>
        <taxon>Chlorophyta</taxon>
        <taxon>core chlorophytes</taxon>
        <taxon>Chlorophyceae</taxon>
        <taxon>CS clade</taxon>
        <taxon>Chlamydomonadales</taxon>
        <taxon>Chlamydomonadaceae</taxon>
        <taxon>Chlamydomonas</taxon>
    </lineage>
</organism>
<keyword evidence="4" id="KW-0560">Oxidoreductase</keyword>
<feature type="active site" description="Proton donor" evidence="5">
    <location>
        <position position="162"/>
    </location>
</feature>
<dbReference type="EMBL" id="BEGY01000037">
    <property type="protein sequence ID" value="GAX78923.1"/>
    <property type="molecule type" value="Genomic_DNA"/>
</dbReference>
<comment type="cofactor">
    <cofactor evidence="1">
        <name>Mn(2+)</name>
        <dbReference type="ChEBI" id="CHEBI:29035"/>
    </cofactor>
</comment>
<dbReference type="SUPFAM" id="SSF51735">
    <property type="entry name" value="NAD(P)-binding Rossmann-fold domains"/>
    <property type="match status" value="1"/>
</dbReference>
<dbReference type="InterPro" id="IPR036291">
    <property type="entry name" value="NAD(P)-bd_dom_sf"/>
</dbReference>
<dbReference type="InterPro" id="IPR001891">
    <property type="entry name" value="Malic_OxRdtase"/>
</dbReference>
<dbReference type="PIRSF" id="PIRSF000106">
    <property type="entry name" value="ME"/>
    <property type="match status" value="1"/>
</dbReference>
<protein>
    <recommendedName>
        <fullName evidence="12">Malic enzyme</fullName>
    </recommendedName>
</protein>
<gene>
    <name evidence="10" type="ORF">CEUSTIGMA_g6362.t1</name>
</gene>
<evidence type="ECO:0000256" key="5">
    <source>
        <dbReference type="PIRSR" id="PIRSR000106-1"/>
    </source>
</evidence>
<dbReference type="STRING" id="1157962.A0A250X759"/>
<evidence type="ECO:0000256" key="1">
    <source>
        <dbReference type="ARBA" id="ARBA00001936"/>
    </source>
</evidence>
<dbReference type="SUPFAM" id="SSF53223">
    <property type="entry name" value="Aminoacid dehydrogenase-like, N-terminal domain"/>
    <property type="match status" value="1"/>
</dbReference>
<feature type="binding site" evidence="6">
    <location>
        <position position="519"/>
    </location>
    <ligand>
        <name>(S)-malate</name>
        <dbReference type="ChEBI" id="CHEBI:15589"/>
    </ligand>
</feature>
<keyword evidence="11" id="KW-1185">Reference proteome</keyword>
<keyword evidence="3 7" id="KW-0479">Metal-binding</keyword>
<dbReference type="SMART" id="SM00919">
    <property type="entry name" value="Malic_M"/>
    <property type="match status" value="1"/>
</dbReference>
<sequence>MAFFGHLAFSAAHKKTASNLLRCLGSPCFQAYRGYSVDEDTPRTPYEPPAHVPSWVVRSKGDALLHDAWYNKGSAFPMAERDRLGIRGLVPPRAVTLDIQAKRFMEEYDHPRIIPPEQAKMGGVTSEMARKWSLLQALQDRNETLFYRVLLDHFVEMAPIIYTPTVGWVCLNYHRLYRRPRGMFFSAEDKGEMAAMAWNWPQMNVSAIVVTDGSRILGLGDLGVNGLGIPVGKVDLYCAAAGFTPSRVLPVVLDVGTNNEELRNDPMYLGLKRPRISGQEYYELVDEFVSAMMARWPNAVLQFEDFSTNHALTLLERYRNHYMVFNDDIQGTAASALAGMYGALRVLGLRPADLAKQRILCVGAGSAGMGVVKMISMGMQTQGVSEEVANSNFWLCDHQGLVSQARNDDLADHVKPFARKETQFEGQGLLDVIKRVRPTILLGLAGAGRLFNESVLRTMNEVCPDQRPIIFPMSNPISKMECTSEEAIKFTDGRAIFASGSPQPDVPHGGKMYRVGQANNMYIFPGVALGAYVGETRIITDLMLMKAAEALPQMINEEDLKAGLVYPRLSDIREISAKVAMEVIKAAGTQGIVRGKAKEKLERGEEILLKWIKGNMYQPHYASLVQLPVGVAE</sequence>
<dbReference type="InterPro" id="IPR037062">
    <property type="entry name" value="Malic_N_dom_sf"/>
</dbReference>
<evidence type="ECO:0000256" key="6">
    <source>
        <dbReference type="PIRSR" id="PIRSR000106-2"/>
    </source>
</evidence>
<dbReference type="GO" id="GO:0006108">
    <property type="term" value="P:malate metabolic process"/>
    <property type="evidence" value="ECO:0007669"/>
    <property type="project" value="TreeGrafter"/>
</dbReference>
<feature type="active site" description="Proton acceptor" evidence="5">
    <location>
        <position position="233"/>
    </location>
</feature>
<proteinExistence type="inferred from homology"/>
<dbReference type="NCBIfam" id="NF010052">
    <property type="entry name" value="PRK13529.1"/>
    <property type="match status" value="1"/>
</dbReference>
<name>A0A250X759_9CHLO</name>
<feature type="binding site" evidence="7">
    <location>
        <position position="305"/>
    </location>
    <ligand>
        <name>a divalent metal cation</name>
        <dbReference type="ChEBI" id="CHEBI:60240"/>
    </ligand>
</feature>
<evidence type="ECO:0000259" key="9">
    <source>
        <dbReference type="SMART" id="SM01274"/>
    </source>
</evidence>
<dbReference type="SMART" id="SM01274">
    <property type="entry name" value="malic"/>
    <property type="match status" value="1"/>
</dbReference>
<evidence type="ECO:0000256" key="2">
    <source>
        <dbReference type="ARBA" id="ARBA00008785"/>
    </source>
</evidence>
<dbReference type="GO" id="GO:0005739">
    <property type="term" value="C:mitochondrion"/>
    <property type="evidence" value="ECO:0007669"/>
    <property type="project" value="TreeGrafter"/>
</dbReference>
<evidence type="ECO:0000256" key="7">
    <source>
        <dbReference type="PIRSR" id="PIRSR000106-3"/>
    </source>
</evidence>
<dbReference type="Gene3D" id="3.40.50.10380">
    <property type="entry name" value="Malic enzyme, N-terminal domain"/>
    <property type="match status" value="1"/>
</dbReference>
<comment type="caution">
    <text evidence="10">The sequence shown here is derived from an EMBL/GenBank/DDBJ whole genome shotgun (WGS) entry which is preliminary data.</text>
</comment>
<evidence type="ECO:0000256" key="3">
    <source>
        <dbReference type="ARBA" id="ARBA00022723"/>
    </source>
</evidence>
<evidence type="ECO:0000313" key="10">
    <source>
        <dbReference type="EMBL" id="GAX78923.1"/>
    </source>
</evidence>
<evidence type="ECO:0000256" key="4">
    <source>
        <dbReference type="ARBA" id="ARBA00023002"/>
    </source>
</evidence>
<feature type="domain" description="Malic enzyme N-terminal" evidence="9">
    <location>
        <begin position="139"/>
        <end position="319"/>
    </location>
</feature>
<reference evidence="10 11" key="1">
    <citation type="submission" date="2017-08" db="EMBL/GenBank/DDBJ databases">
        <title>Acidophilic green algal genome provides insights into adaptation to an acidic environment.</title>
        <authorList>
            <person name="Hirooka S."/>
            <person name="Hirose Y."/>
            <person name="Kanesaki Y."/>
            <person name="Higuchi S."/>
            <person name="Fujiwara T."/>
            <person name="Onuma R."/>
            <person name="Era A."/>
            <person name="Ohbayashi R."/>
            <person name="Uzuka A."/>
            <person name="Nozaki H."/>
            <person name="Yoshikawa H."/>
            <person name="Miyagishima S.Y."/>
        </authorList>
    </citation>
    <scope>NUCLEOTIDE SEQUENCE [LARGE SCALE GENOMIC DNA]</scope>
    <source>
        <strain evidence="10 11">NIES-2499</strain>
    </source>
</reference>
<accession>A0A250X759</accession>
<dbReference type="CDD" id="cd05312">
    <property type="entry name" value="NAD_bind_1_malic_enz"/>
    <property type="match status" value="1"/>
</dbReference>
<feature type="binding site" evidence="6">
    <location>
        <position position="475"/>
    </location>
    <ligand>
        <name>(S)-malate</name>
        <dbReference type="ChEBI" id="CHEBI:15589"/>
    </ligand>
</feature>
<dbReference type="InterPro" id="IPR046346">
    <property type="entry name" value="Aminoacid_DH-like_N_sf"/>
</dbReference>
<dbReference type="PANTHER" id="PTHR23406:SF32">
    <property type="entry name" value="NADP-DEPENDENT MALIC ENZYME"/>
    <property type="match status" value="1"/>
</dbReference>
<dbReference type="Proteomes" id="UP000232323">
    <property type="component" value="Unassembled WGS sequence"/>
</dbReference>
<dbReference type="Gene3D" id="3.40.50.720">
    <property type="entry name" value="NAD(P)-binding Rossmann-like Domain"/>
    <property type="match status" value="1"/>
</dbReference>
<dbReference type="OrthoDB" id="5365701at2759"/>
<evidence type="ECO:0000259" key="8">
    <source>
        <dbReference type="SMART" id="SM00919"/>
    </source>
</evidence>
<dbReference type="InterPro" id="IPR012302">
    <property type="entry name" value="Malic_NAD-bd"/>
</dbReference>
<dbReference type="AlphaFoldDB" id="A0A250X759"/>
<dbReference type="GO" id="GO:0051287">
    <property type="term" value="F:NAD binding"/>
    <property type="evidence" value="ECO:0007669"/>
    <property type="project" value="InterPro"/>
</dbReference>
<feature type="binding site" evidence="6">
    <location>
        <position position="215"/>
    </location>
    <ligand>
        <name>(S)-malate</name>
        <dbReference type="ChEBI" id="CHEBI:15589"/>
    </ligand>
</feature>
<dbReference type="GO" id="GO:0046872">
    <property type="term" value="F:metal ion binding"/>
    <property type="evidence" value="ECO:0007669"/>
    <property type="project" value="UniProtKB-KW"/>
</dbReference>
<dbReference type="InterPro" id="IPR012301">
    <property type="entry name" value="Malic_N_dom"/>
</dbReference>
<feature type="binding site" evidence="7">
    <location>
        <position position="328"/>
    </location>
    <ligand>
        <name>a divalent metal cation</name>
        <dbReference type="ChEBI" id="CHEBI:60240"/>
    </ligand>
</feature>
<dbReference type="PRINTS" id="PR00072">
    <property type="entry name" value="MALOXRDTASE"/>
</dbReference>
<comment type="similarity">
    <text evidence="2">Belongs to the malic enzymes family.</text>
</comment>
<evidence type="ECO:0008006" key="12">
    <source>
        <dbReference type="Google" id="ProtNLM"/>
    </source>
</evidence>
<dbReference type="Pfam" id="PF03949">
    <property type="entry name" value="Malic_M"/>
    <property type="match status" value="1"/>
</dbReference>
<dbReference type="PANTHER" id="PTHR23406">
    <property type="entry name" value="MALIC ENZYME-RELATED"/>
    <property type="match status" value="1"/>
</dbReference>